<accession>A0AAN9N9C5</accession>
<evidence type="ECO:0000256" key="2">
    <source>
        <dbReference type="SAM" id="Phobius"/>
    </source>
</evidence>
<gene>
    <name evidence="3" type="ORF">VNO80_10938</name>
</gene>
<dbReference type="PANTHER" id="PTHR48413">
    <property type="match status" value="1"/>
</dbReference>
<dbReference type="InterPro" id="IPR003830">
    <property type="entry name" value="ComA_synth"/>
</dbReference>
<feature type="transmembrane region" description="Helical" evidence="2">
    <location>
        <begin position="12"/>
        <end position="32"/>
    </location>
</feature>
<name>A0AAN9N9C5_PHACN</name>
<dbReference type="Pfam" id="PF02679">
    <property type="entry name" value="ComA"/>
    <property type="match status" value="1"/>
</dbReference>
<evidence type="ECO:0000256" key="1">
    <source>
        <dbReference type="ARBA" id="ARBA00010424"/>
    </source>
</evidence>
<dbReference type="InterPro" id="IPR036112">
    <property type="entry name" value="ComA_synth_sf"/>
</dbReference>
<keyword evidence="2" id="KW-0472">Membrane</keyword>
<comment type="caution">
    <text evidence="3">The sequence shown here is derived from an EMBL/GenBank/DDBJ whole genome shotgun (WGS) entry which is preliminary data.</text>
</comment>
<dbReference type="InterPro" id="IPR013785">
    <property type="entry name" value="Aldolase_TIM"/>
</dbReference>
<organism evidence="3 4">
    <name type="scientific">Phaseolus coccineus</name>
    <name type="common">Scarlet runner bean</name>
    <name type="synonym">Phaseolus multiflorus</name>
    <dbReference type="NCBI Taxonomy" id="3886"/>
    <lineage>
        <taxon>Eukaryota</taxon>
        <taxon>Viridiplantae</taxon>
        <taxon>Streptophyta</taxon>
        <taxon>Embryophyta</taxon>
        <taxon>Tracheophyta</taxon>
        <taxon>Spermatophyta</taxon>
        <taxon>Magnoliopsida</taxon>
        <taxon>eudicotyledons</taxon>
        <taxon>Gunneridae</taxon>
        <taxon>Pentapetalae</taxon>
        <taxon>rosids</taxon>
        <taxon>fabids</taxon>
        <taxon>Fabales</taxon>
        <taxon>Fabaceae</taxon>
        <taxon>Papilionoideae</taxon>
        <taxon>50 kb inversion clade</taxon>
        <taxon>NPAAA clade</taxon>
        <taxon>indigoferoid/millettioid clade</taxon>
        <taxon>Phaseoleae</taxon>
        <taxon>Phaseolus</taxon>
    </lineage>
</organism>
<evidence type="ECO:0000313" key="3">
    <source>
        <dbReference type="EMBL" id="KAK7368905.1"/>
    </source>
</evidence>
<protein>
    <recommendedName>
        <fullName evidence="5">(2R)-phospho-3-sulfolactate synthase</fullName>
    </recommendedName>
</protein>
<proteinExistence type="inferred from homology"/>
<dbReference type="PANTHER" id="PTHR48413:SF1">
    <property type="entry name" value="PROTEIN HEAT-STRESS-ASSOCIATED 32"/>
    <property type="match status" value="1"/>
</dbReference>
<evidence type="ECO:0000313" key="4">
    <source>
        <dbReference type="Proteomes" id="UP001374584"/>
    </source>
</evidence>
<keyword evidence="2" id="KW-0812">Transmembrane</keyword>
<dbReference type="AlphaFoldDB" id="A0AAN9N9C5"/>
<keyword evidence="2" id="KW-1133">Transmembrane helix</keyword>
<keyword evidence="4" id="KW-1185">Reference proteome</keyword>
<dbReference type="SUPFAM" id="SSF102110">
    <property type="entry name" value="(2r)-phospho-3-sulfolactate synthase ComA"/>
    <property type="match status" value="1"/>
</dbReference>
<sequence>MHEISCDLWLKAAFLLKFTLFFVSLSLSLSNIPSMRDKESRVTKPSYPYANQTCKKDRVWEKGRENPKQRYTRNWNFSRNYLTMSASLWKRRYAFNEDRLDKPRRFGVTEIPIPNFNPFSHSLLQDIFESRGDYVDGLKLSGGSYSLMPKTIIKQVIDLAHQHGVYVSTGDWDEHVIPKTPSDFKEYVEECKQLGFDTIELNAGSLGIPEETFLKFVRLVKSAGLKARPHFQVKFNESDIPKGGDRAYGAYIPLEPRSSEFVEDVDLLIRRAERCLKEDADMIVIDADGVSKHADNMRGDIVAKIIGRLGLEKTMFEASNQRISEWFIKQYSPKVNLLIDHSHVLDVECIRGRNSGSNHDFVFGTSSFSVLK</sequence>
<dbReference type="Gene3D" id="3.20.20.70">
    <property type="entry name" value="Aldolase class I"/>
    <property type="match status" value="1"/>
</dbReference>
<dbReference type="Proteomes" id="UP001374584">
    <property type="component" value="Unassembled WGS sequence"/>
</dbReference>
<dbReference type="EMBL" id="JAYMYR010000004">
    <property type="protein sequence ID" value="KAK7368905.1"/>
    <property type="molecule type" value="Genomic_DNA"/>
</dbReference>
<reference evidence="3 4" key="1">
    <citation type="submission" date="2024-01" db="EMBL/GenBank/DDBJ databases">
        <title>The genomes of 5 underutilized Papilionoideae crops provide insights into root nodulation and disease resistanc.</title>
        <authorList>
            <person name="Jiang F."/>
        </authorList>
    </citation>
    <scope>NUCLEOTIDE SEQUENCE [LARGE SCALE GENOMIC DNA]</scope>
    <source>
        <strain evidence="3">JINMINGXINNONG_FW02</strain>
        <tissue evidence="3">Leaves</tissue>
    </source>
</reference>
<comment type="similarity">
    <text evidence="1">Belongs to the phosphosulfolactate synthase family.</text>
</comment>
<evidence type="ECO:0008006" key="5">
    <source>
        <dbReference type="Google" id="ProtNLM"/>
    </source>
</evidence>